<accession>A0A660LG14</accession>
<proteinExistence type="predicted"/>
<dbReference type="SUPFAM" id="SSF49899">
    <property type="entry name" value="Concanavalin A-like lectins/glucanases"/>
    <property type="match status" value="1"/>
</dbReference>
<evidence type="ECO:0000313" key="6">
    <source>
        <dbReference type="Proteomes" id="UP000278962"/>
    </source>
</evidence>
<reference evidence="5 6" key="1">
    <citation type="submission" date="2018-10" db="EMBL/GenBank/DDBJ databases">
        <title>Genomic Encyclopedia of Archaeal and Bacterial Type Strains, Phase II (KMG-II): from individual species to whole genera.</title>
        <authorList>
            <person name="Goeker M."/>
        </authorList>
    </citation>
    <scope>NUCLEOTIDE SEQUENCE [LARGE SCALE GENOMIC DNA]</scope>
    <source>
        <strain evidence="5 6">DSM 14954</strain>
    </source>
</reference>
<dbReference type="GO" id="GO:0030246">
    <property type="term" value="F:carbohydrate binding"/>
    <property type="evidence" value="ECO:0007669"/>
    <property type="project" value="UniProtKB-KW"/>
</dbReference>
<evidence type="ECO:0000256" key="2">
    <source>
        <dbReference type="ARBA" id="ARBA00023157"/>
    </source>
</evidence>
<protein>
    <submittedName>
        <fullName evidence="5">Concanavalin A-like lectin/glucanase superfamily protein</fullName>
    </submittedName>
</protein>
<dbReference type="EMBL" id="RBIL01000001">
    <property type="protein sequence ID" value="RKQ94077.1"/>
    <property type="molecule type" value="Genomic_DNA"/>
</dbReference>
<dbReference type="RefSeq" id="WP_121252772.1">
    <property type="nucleotide sequence ID" value="NZ_RBIL01000001.1"/>
</dbReference>
<evidence type="ECO:0000256" key="1">
    <source>
        <dbReference type="ARBA" id="ARBA00022729"/>
    </source>
</evidence>
<dbReference type="Proteomes" id="UP000278962">
    <property type="component" value="Unassembled WGS sequence"/>
</dbReference>
<feature type="signal peptide" evidence="3">
    <location>
        <begin position="1"/>
        <end position="25"/>
    </location>
</feature>
<dbReference type="InterPro" id="IPR006558">
    <property type="entry name" value="LamG-like"/>
</dbReference>
<dbReference type="SMART" id="SM00560">
    <property type="entry name" value="LamGL"/>
    <property type="match status" value="1"/>
</dbReference>
<evidence type="ECO:0000256" key="3">
    <source>
        <dbReference type="SAM" id="SignalP"/>
    </source>
</evidence>
<dbReference type="InterPro" id="IPR013320">
    <property type="entry name" value="ConA-like_dom_sf"/>
</dbReference>
<evidence type="ECO:0000313" key="5">
    <source>
        <dbReference type="EMBL" id="RKQ94077.1"/>
    </source>
</evidence>
<gene>
    <name evidence="5" type="ORF">C8N24_3954</name>
</gene>
<keyword evidence="2" id="KW-1015">Disulfide bond</keyword>
<name>A0A660LG14_9ACTN</name>
<dbReference type="OrthoDB" id="9802683at2"/>
<dbReference type="Gene3D" id="2.60.120.200">
    <property type="match status" value="1"/>
</dbReference>
<keyword evidence="5" id="KW-0430">Lectin</keyword>
<comment type="caution">
    <text evidence="5">The sequence shown here is derived from an EMBL/GenBank/DDBJ whole genome shotgun (WGS) entry which is preliminary data.</text>
</comment>
<evidence type="ECO:0000259" key="4">
    <source>
        <dbReference type="SMART" id="SM00560"/>
    </source>
</evidence>
<feature type="chain" id="PRO_5024811045" evidence="3">
    <location>
        <begin position="26"/>
        <end position="254"/>
    </location>
</feature>
<keyword evidence="1 3" id="KW-0732">Signal</keyword>
<dbReference type="AlphaFoldDB" id="A0A660LG14"/>
<organism evidence="5 6">
    <name type="scientific">Solirubrobacter pauli</name>
    <dbReference type="NCBI Taxonomy" id="166793"/>
    <lineage>
        <taxon>Bacteria</taxon>
        <taxon>Bacillati</taxon>
        <taxon>Actinomycetota</taxon>
        <taxon>Thermoleophilia</taxon>
        <taxon>Solirubrobacterales</taxon>
        <taxon>Solirubrobacteraceae</taxon>
        <taxon>Solirubrobacter</taxon>
    </lineage>
</organism>
<sequence length="254" mass="26825">MSRGHIAAALAAATLALGVPGTAQAVSLPLEGWWPLNEGSGQTIRDWSGNRNNGYLGASPTADAADPSWIKGVFLGSALRFGGGQFVTIPDAPSLEPQRITVAAWFRGDASPGKYRYIMSKGFFECQTASYGLYTGIGGGLSFYIAKNAYDFYVSPAAPTSVWDGKWHHAAGTFDGTTVRLYIDGVQVGSGTPSPTPIDYDRADGTGHIGANEPAVCDEDLTLVGDVDGVQIWSEALPVDRIWSVLKPIVALAR</sequence>
<feature type="domain" description="LamG-like jellyroll fold" evidence="4">
    <location>
        <begin position="98"/>
        <end position="240"/>
    </location>
</feature>
<dbReference type="Pfam" id="PF13385">
    <property type="entry name" value="Laminin_G_3"/>
    <property type="match status" value="1"/>
</dbReference>
<keyword evidence="6" id="KW-1185">Reference proteome</keyword>